<accession>A0A0G1WL74</accession>
<sequence>MKEDNNFCTIYLIRYGEAEGNVKEIMMGHLDLPLTEKGKIQVRDVSQRLKHVHFDFVYSSDLVRAKQTAELIAQERNLAVQTSKLLRERSYGIHEGKSRAEYTAKARAFWEELNKLSEEARKNAQYPDGIESDASLASRMITFLREIAVANPGKTVLVVAHGAIIRNFLIHVGFAKREELPMFRSLENGAFIKLMSDGIDFIVKETAGVNKETKNTEKSGE</sequence>
<evidence type="ECO:0000313" key="4">
    <source>
        <dbReference type="EMBL" id="KKU91073.1"/>
    </source>
</evidence>
<feature type="binding site" evidence="2">
    <location>
        <begin position="14"/>
        <end position="21"/>
    </location>
    <ligand>
        <name>substrate</name>
    </ligand>
</feature>
<proteinExistence type="predicted"/>
<dbReference type="PANTHER" id="PTHR46517:SF1">
    <property type="entry name" value="FRUCTOSE-2,6-BISPHOSPHATASE TIGAR"/>
    <property type="match status" value="1"/>
</dbReference>
<dbReference type="Proteomes" id="UP000034956">
    <property type="component" value="Unassembled WGS sequence"/>
</dbReference>
<evidence type="ECO:0000256" key="3">
    <source>
        <dbReference type="PIRSR" id="PIRSR613078-3"/>
    </source>
</evidence>
<dbReference type="InterPro" id="IPR051695">
    <property type="entry name" value="Phosphoglycerate_Mutase"/>
</dbReference>
<dbReference type="SUPFAM" id="SSF53254">
    <property type="entry name" value="Phosphoglycerate mutase-like"/>
    <property type="match status" value="1"/>
</dbReference>
<feature type="site" description="Transition state stabilizer" evidence="3">
    <location>
        <position position="161"/>
    </location>
</feature>
<feature type="binding site" evidence="2">
    <location>
        <begin position="88"/>
        <end position="91"/>
    </location>
    <ligand>
        <name>substrate</name>
    </ligand>
</feature>
<dbReference type="GO" id="GO:0045820">
    <property type="term" value="P:negative regulation of glycolytic process"/>
    <property type="evidence" value="ECO:0007669"/>
    <property type="project" value="TreeGrafter"/>
</dbReference>
<protein>
    <recommendedName>
        <fullName evidence="6">Phosphoglycerate mutase</fullName>
    </recommendedName>
</protein>
<evidence type="ECO:0008006" key="6">
    <source>
        <dbReference type="Google" id="ProtNLM"/>
    </source>
</evidence>
<organism evidence="4 5">
    <name type="scientific">Candidatus Jorgensenbacteria bacterium GW2011_GWA1_48_11</name>
    <dbReference type="NCBI Taxonomy" id="1618660"/>
    <lineage>
        <taxon>Bacteria</taxon>
        <taxon>Candidatus Joergenseniibacteriota</taxon>
    </lineage>
</organism>
<dbReference type="SMART" id="SM00855">
    <property type="entry name" value="PGAM"/>
    <property type="match status" value="1"/>
</dbReference>
<dbReference type="GO" id="GO:0043456">
    <property type="term" value="P:regulation of pentose-phosphate shunt"/>
    <property type="evidence" value="ECO:0007669"/>
    <property type="project" value="TreeGrafter"/>
</dbReference>
<gene>
    <name evidence="4" type="ORF">UY23_C0004G0018</name>
</gene>
<dbReference type="PANTHER" id="PTHR46517">
    <property type="entry name" value="FRUCTOSE-2,6-BISPHOSPHATASE TIGAR"/>
    <property type="match status" value="1"/>
</dbReference>
<comment type="caution">
    <text evidence="4">The sequence shown here is derived from an EMBL/GenBank/DDBJ whole genome shotgun (WGS) entry which is preliminary data.</text>
</comment>
<dbReference type="InterPro" id="IPR029033">
    <property type="entry name" value="His_PPase_superfam"/>
</dbReference>
<dbReference type="EMBL" id="LCPF01000004">
    <property type="protein sequence ID" value="KKU91073.1"/>
    <property type="molecule type" value="Genomic_DNA"/>
</dbReference>
<keyword evidence="1" id="KW-0378">Hydrolase</keyword>
<dbReference type="Gene3D" id="3.40.50.1240">
    <property type="entry name" value="Phosphoglycerate mutase-like"/>
    <property type="match status" value="1"/>
</dbReference>
<dbReference type="GO" id="GO:0004331">
    <property type="term" value="F:fructose-2,6-bisphosphate 2-phosphatase activity"/>
    <property type="evidence" value="ECO:0007669"/>
    <property type="project" value="TreeGrafter"/>
</dbReference>
<evidence type="ECO:0000256" key="1">
    <source>
        <dbReference type="ARBA" id="ARBA00022801"/>
    </source>
</evidence>
<feature type="binding site" evidence="2">
    <location>
        <position position="64"/>
    </location>
    <ligand>
        <name>substrate</name>
    </ligand>
</feature>
<evidence type="ECO:0000256" key="2">
    <source>
        <dbReference type="PIRSR" id="PIRSR613078-2"/>
    </source>
</evidence>
<dbReference type="InterPro" id="IPR013078">
    <property type="entry name" value="His_Pase_superF_clade-1"/>
</dbReference>
<evidence type="ECO:0000313" key="5">
    <source>
        <dbReference type="Proteomes" id="UP000034956"/>
    </source>
</evidence>
<name>A0A0G1WL74_9BACT</name>
<dbReference type="AlphaFoldDB" id="A0A0G1WL74"/>
<reference evidence="4 5" key="1">
    <citation type="journal article" date="2015" name="Nature">
        <title>rRNA introns, odd ribosomes, and small enigmatic genomes across a large radiation of phyla.</title>
        <authorList>
            <person name="Brown C.T."/>
            <person name="Hug L.A."/>
            <person name="Thomas B.C."/>
            <person name="Sharon I."/>
            <person name="Castelle C.J."/>
            <person name="Singh A."/>
            <person name="Wilkins M.J."/>
            <person name="Williams K.H."/>
            <person name="Banfield J.F."/>
        </authorList>
    </citation>
    <scope>NUCLEOTIDE SEQUENCE [LARGE SCALE GENOMIC DNA]</scope>
</reference>
<dbReference type="CDD" id="cd07067">
    <property type="entry name" value="HP_PGM_like"/>
    <property type="match status" value="1"/>
</dbReference>
<dbReference type="GO" id="GO:0005829">
    <property type="term" value="C:cytosol"/>
    <property type="evidence" value="ECO:0007669"/>
    <property type="project" value="TreeGrafter"/>
</dbReference>
<dbReference type="Pfam" id="PF00300">
    <property type="entry name" value="His_Phos_1"/>
    <property type="match status" value="1"/>
</dbReference>